<dbReference type="OrthoDB" id="5344041at2"/>
<keyword evidence="1" id="KW-1133">Transmembrane helix</keyword>
<gene>
    <name evidence="3" type="ORF">CP960_02160</name>
</gene>
<dbReference type="GO" id="GO:0006950">
    <property type="term" value="P:response to stress"/>
    <property type="evidence" value="ECO:0007669"/>
    <property type="project" value="UniProtKB-ARBA"/>
</dbReference>
<keyword evidence="1" id="KW-0812">Transmembrane</keyword>
<keyword evidence="4" id="KW-1185">Reference proteome</keyword>
<keyword evidence="1" id="KW-0472">Membrane</keyword>
<dbReference type="InterPro" id="IPR006640">
    <property type="entry name" value="SprT-like_domain"/>
</dbReference>
<proteinExistence type="predicted"/>
<organism evidence="3 4">
    <name type="scientific">Malaciobacter halophilus</name>
    <dbReference type="NCBI Taxonomy" id="197482"/>
    <lineage>
        <taxon>Bacteria</taxon>
        <taxon>Pseudomonadati</taxon>
        <taxon>Campylobacterota</taxon>
        <taxon>Epsilonproteobacteria</taxon>
        <taxon>Campylobacterales</taxon>
        <taxon>Arcobacteraceae</taxon>
        <taxon>Malaciobacter</taxon>
    </lineage>
</organism>
<evidence type="ECO:0000256" key="1">
    <source>
        <dbReference type="SAM" id="Phobius"/>
    </source>
</evidence>
<comment type="caution">
    <text evidence="3">The sequence shown here is derived from an EMBL/GenBank/DDBJ whole genome shotgun (WGS) entry which is preliminary data.</text>
</comment>
<feature type="transmembrane region" description="Helical" evidence="1">
    <location>
        <begin position="6"/>
        <end position="26"/>
    </location>
</feature>
<dbReference type="RefSeq" id="WP_101183592.1">
    <property type="nucleotide sequence ID" value="NZ_CP031218.1"/>
</dbReference>
<dbReference type="KEGG" id="ahs:AHALO_0907"/>
<feature type="domain" description="SprT-like" evidence="2">
    <location>
        <begin position="63"/>
        <end position="142"/>
    </location>
</feature>
<sequence>MGIKKVSNIFLFITLISAIFLIYLWYKDYEFKTKPLNQDIISKIEQKTKHLRQLAYKNYNITYDIPVLISKNMKNNLFGMAIYSYDKGIIIYLNKNRFKENIDYMIDSVLPHEYAHAIMFVLKDFSKKNAGHSKKWQDICISLEGKKCDRFVNNNDIIIEKTNPF</sequence>
<dbReference type="Proteomes" id="UP000233248">
    <property type="component" value="Unassembled WGS sequence"/>
</dbReference>
<evidence type="ECO:0000259" key="2">
    <source>
        <dbReference type="Pfam" id="PF10263"/>
    </source>
</evidence>
<evidence type="ECO:0000313" key="3">
    <source>
        <dbReference type="EMBL" id="PKI81926.1"/>
    </source>
</evidence>
<dbReference type="EMBL" id="NXIF01000007">
    <property type="protein sequence ID" value="PKI81926.1"/>
    <property type="molecule type" value="Genomic_DNA"/>
</dbReference>
<name>A0A2N1J5W8_9BACT</name>
<dbReference type="AlphaFoldDB" id="A0A2N1J5W8"/>
<protein>
    <recommendedName>
        <fullName evidence="2">SprT-like domain-containing protein</fullName>
    </recommendedName>
</protein>
<dbReference type="Pfam" id="PF10263">
    <property type="entry name" value="SprT-like"/>
    <property type="match status" value="1"/>
</dbReference>
<reference evidence="3 4" key="1">
    <citation type="submission" date="2017-09" db="EMBL/GenBank/DDBJ databases">
        <title>Genomics of the genus Arcobacter.</title>
        <authorList>
            <person name="Perez-Cataluna A."/>
            <person name="Figueras M.J."/>
            <person name="Salas-Masso N."/>
        </authorList>
    </citation>
    <scope>NUCLEOTIDE SEQUENCE [LARGE SCALE GENOMIC DNA]</scope>
    <source>
        <strain evidence="3 4">DSM 18005</strain>
    </source>
</reference>
<evidence type="ECO:0000313" key="4">
    <source>
        <dbReference type="Proteomes" id="UP000233248"/>
    </source>
</evidence>
<accession>A0A2N1J5W8</accession>